<reference evidence="4" key="1">
    <citation type="journal article" date="2015" name="Nature">
        <title>Complex archaea that bridge the gap between prokaryotes and eukaryotes.</title>
        <authorList>
            <person name="Spang A."/>
            <person name="Saw J.H."/>
            <person name="Jorgensen S.L."/>
            <person name="Zaremba-Niedzwiedzka K."/>
            <person name="Martijn J."/>
            <person name="Lind A.E."/>
            <person name="van Eijk R."/>
            <person name="Schleper C."/>
            <person name="Guy L."/>
            <person name="Ettema T.J."/>
        </authorList>
    </citation>
    <scope>NUCLEOTIDE SEQUENCE</scope>
</reference>
<feature type="compositionally biased region" description="Polar residues" evidence="2">
    <location>
        <begin position="152"/>
        <end position="161"/>
    </location>
</feature>
<feature type="coiled-coil region" evidence="1">
    <location>
        <begin position="1"/>
        <end position="94"/>
    </location>
</feature>
<accession>A0A0F9XWB0</accession>
<name>A0A0F9XWB0_9ZZZZ</name>
<comment type="caution">
    <text evidence="4">The sequence shown here is derived from an EMBL/GenBank/DDBJ whole genome shotgun (WGS) entry which is preliminary data.</text>
</comment>
<feature type="region of interest" description="Disordered" evidence="2">
    <location>
        <begin position="145"/>
        <end position="171"/>
    </location>
</feature>
<keyword evidence="1" id="KW-0175">Coiled coil</keyword>
<keyword evidence="3" id="KW-0472">Membrane</keyword>
<keyword evidence="3" id="KW-1133">Transmembrane helix</keyword>
<dbReference type="AlphaFoldDB" id="A0A0F9XWB0"/>
<evidence type="ECO:0000256" key="3">
    <source>
        <dbReference type="SAM" id="Phobius"/>
    </source>
</evidence>
<keyword evidence="3" id="KW-0812">Transmembrane</keyword>
<feature type="transmembrane region" description="Helical" evidence="3">
    <location>
        <begin position="181"/>
        <end position="202"/>
    </location>
</feature>
<evidence type="ECO:0000313" key="4">
    <source>
        <dbReference type="EMBL" id="KKN96658.1"/>
    </source>
</evidence>
<protein>
    <submittedName>
        <fullName evidence="4">Uncharacterized protein</fullName>
    </submittedName>
</protein>
<organism evidence="4">
    <name type="scientific">marine sediment metagenome</name>
    <dbReference type="NCBI Taxonomy" id="412755"/>
    <lineage>
        <taxon>unclassified sequences</taxon>
        <taxon>metagenomes</taxon>
        <taxon>ecological metagenomes</taxon>
    </lineage>
</organism>
<sequence>MDGQERERRDEIERKERALREAIDKERREREEEDRDVRKKITEEVGKLYARIESESKDLDKKISGVAQRLQDLMDRLEEKLEKRDREIENGSRMSDSEHEKVFVEIRGEIKQFEKDLQLHVGNERIHVKLKGLETINQEMMRGWRPSMDPVHQSQGIPSQGTGDGGDPKADDKYSKLGVPWFLNPIWLGGIGAAILGVYLAYRAATSPGDPKEAPPEKPPVVAPENPGE</sequence>
<feature type="region of interest" description="Disordered" evidence="2">
    <location>
        <begin position="206"/>
        <end position="229"/>
    </location>
</feature>
<dbReference type="EMBL" id="LAZR01000062">
    <property type="protein sequence ID" value="KKN96658.1"/>
    <property type="molecule type" value="Genomic_DNA"/>
</dbReference>
<gene>
    <name evidence="4" type="ORF">LCGC14_0163020</name>
</gene>
<evidence type="ECO:0000256" key="2">
    <source>
        <dbReference type="SAM" id="MobiDB-lite"/>
    </source>
</evidence>
<evidence type="ECO:0000256" key="1">
    <source>
        <dbReference type="SAM" id="Coils"/>
    </source>
</evidence>
<proteinExistence type="predicted"/>